<sequence>MKNIVIDNNNFTILEGTKGVYPISDIVKMSIVCEDARYKGKTDPFKHLVLDGKVQMGWLDLPKFYIGIQFEMKDGSHLALYISDHPVQFERGSYFEEKQEAQQIIDTIKRSM</sequence>
<dbReference type="Proteomes" id="UP000470082">
    <property type="component" value="Unassembled WGS sequence"/>
</dbReference>
<evidence type="ECO:0000313" key="2">
    <source>
        <dbReference type="Proteomes" id="UP000470082"/>
    </source>
</evidence>
<keyword evidence="2" id="KW-1185">Reference proteome</keyword>
<proteinExistence type="predicted"/>
<comment type="caution">
    <text evidence="1">The sequence shown here is derived from an EMBL/GenBank/DDBJ whole genome shotgun (WGS) entry which is preliminary data.</text>
</comment>
<reference evidence="1 2" key="1">
    <citation type="submission" date="2019-08" db="EMBL/GenBank/DDBJ databases">
        <title>In-depth cultivation of the pig gut microbiome towards novel bacterial diversity and tailored functional studies.</title>
        <authorList>
            <person name="Wylensek D."/>
            <person name="Hitch T.C.A."/>
            <person name="Clavel T."/>
        </authorList>
    </citation>
    <scope>NUCLEOTIDE SEQUENCE [LARGE SCALE GENOMIC DNA]</scope>
    <source>
        <strain evidence="1 2">LKV-178-WT-2G</strain>
    </source>
</reference>
<name>A0A7X2T346_9FIRM</name>
<accession>A0A7X2T346</accession>
<evidence type="ECO:0000313" key="1">
    <source>
        <dbReference type="EMBL" id="MSS01189.1"/>
    </source>
</evidence>
<dbReference type="EMBL" id="VUMM01000004">
    <property type="protein sequence ID" value="MSS01189.1"/>
    <property type="molecule type" value="Genomic_DNA"/>
</dbReference>
<dbReference type="RefSeq" id="WP_154459657.1">
    <property type="nucleotide sequence ID" value="NZ_JBJEEW010000078.1"/>
</dbReference>
<dbReference type="AlphaFoldDB" id="A0A7X2T346"/>
<organism evidence="1 2">
    <name type="scientific">Floccifex porci</name>
    <dbReference type="NCBI Taxonomy" id="2606629"/>
    <lineage>
        <taxon>Bacteria</taxon>
        <taxon>Bacillati</taxon>
        <taxon>Bacillota</taxon>
        <taxon>Erysipelotrichia</taxon>
        <taxon>Erysipelotrichales</taxon>
        <taxon>Erysipelotrichaceae</taxon>
        <taxon>Floccifex</taxon>
    </lineage>
</organism>
<protein>
    <submittedName>
        <fullName evidence="1">Uncharacterized protein</fullName>
    </submittedName>
</protein>
<gene>
    <name evidence="1" type="ORF">FYJ50_03555</name>
</gene>